<evidence type="ECO:0000313" key="5">
    <source>
        <dbReference type="EMBL" id="KAB1202922.1"/>
    </source>
</evidence>
<dbReference type="PRINTS" id="PR00364">
    <property type="entry name" value="DISEASERSIST"/>
</dbReference>
<dbReference type="Gene3D" id="3.80.10.10">
    <property type="entry name" value="Ribonuclease Inhibitor"/>
    <property type="match status" value="3"/>
</dbReference>
<organism evidence="5 6">
    <name type="scientific">Morella rubra</name>
    <name type="common">Chinese bayberry</name>
    <dbReference type="NCBI Taxonomy" id="262757"/>
    <lineage>
        <taxon>Eukaryota</taxon>
        <taxon>Viridiplantae</taxon>
        <taxon>Streptophyta</taxon>
        <taxon>Embryophyta</taxon>
        <taxon>Tracheophyta</taxon>
        <taxon>Spermatophyta</taxon>
        <taxon>Magnoliopsida</taxon>
        <taxon>eudicotyledons</taxon>
        <taxon>Gunneridae</taxon>
        <taxon>Pentapetalae</taxon>
        <taxon>rosids</taxon>
        <taxon>fabids</taxon>
        <taxon>Fagales</taxon>
        <taxon>Myricaceae</taxon>
        <taxon>Morella</taxon>
    </lineage>
</organism>
<feature type="domain" description="Disease resistance protein At4g27190-like leucine-rich repeats" evidence="4">
    <location>
        <begin position="957"/>
        <end position="1070"/>
    </location>
</feature>
<dbReference type="InterPro" id="IPR002182">
    <property type="entry name" value="NB-ARC"/>
</dbReference>
<dbReference type="Gene3D" id="3.40.50.300">
    <property type="entry name" value="P-loop containing nucleotide triphosphate hydrolases"/>
    <property type="match status" value="1"/>
</dbReference>
<dbReference type="InterPro" id="IPR032675">
    <property type="entry name" value="LRR_dom_sf"/>
</dbReference>
<evidence type="ECO:0000256" key="1">
    <source>
        <dbReference type="ARBA" id="ARBA00008894"/>
    </source>
</evidence>
<dbReference type="InterPro" id="IPR057135">
    <property type="entry name" value="At4g27190-like_LRR"/>
</dbReference>
<evidence type="ECO:0000259" key="3">
    <source>
        <dbReference type="Pfam" id="PF00931"/>
    </source>
</evidence>
<dbReference type="AlphaFoldDB" id="A0A6A1URI1"/>
<comment type="similarity">
    <text evidence="1">Belongs to the disease resistance NB-LRR family.</text>
</comment>
<comment type="caution">
    <text evidence="5">The sequence shown here is derived from an EMBL/GenBank/DDBJ whole genome shotgun (WGS) entry which is preliminary data.</text>
</comment>
<dbReference type="GO" id="GO:0043531">
    <property type="term" value="F:ADP binding"/>
    <property type="evidence" value="ECO:0007669"/>
    <property type="project" value="InterPro"/>
</dbReference>
<evidence type="ECO:0000313" key="6">
    <source>
        <dbReference type="Proteomes" id="UP000516437"/>
    </source>
</evidence>
<keyword evidence="6" id="KW-1185">Reference proteome</keyword>
<feature type="domain" description="Disease resistance protein At4g27190-like leucine-rich repeats" evidence="4">
    <location>
        <begin position="789"/>
        <end position="905"/>
    </location>
</feature>
<dbReference type="EMBL" id="RXIC02000026">
    <property type="protein sequence ID" value="KAB1202922.1"/>
    <property type="molecule type" value="Genomic_DNA"/>
</dbReference>
<dbReference type="InterPro" id="IPR050905">
    <property type="entry name" value="Plant_NBS-LRR"/>
</dbReference>
<dbReference type="Pfam" id="PF23247">
    <property type="entry name" value="LRR_RPS2"/>
    <property type="match status" value="3"/>
</dbReference>
<protein>
    <submittedName>
        <fullName evidence="5">Uncharacterized protein</fullName>
    </submittedName>
</protein>
<dbReference type="PANTHER" id="PTHR33463:SF215">
    <property type="entry name" value="NB-ARC DOMAIN DISEASE RESISTANCE PROTEIN"/>
    <property type="match status" value="1"/>
</dbReference>
<keyword evidence="2" id="KW-0611">Plant defense</keyword>
<feature type="domain" description="NB-ARC" evidence="3">
    <location>
        <begin position="168"/>
        <end position="317"/>
    </location>
</feature>
<evidence type="ECO:0000259" key="4">
    <source>
        <dbReference type="Pfam" id="PF23247"/>
    </source>
</evidence>
<dbReference type="InterPro" id="IPR027417">
    <property type="entry name" value="P-loop_NTPase"/>
</dbReference>
<dbReference type="SUPFAM" id="SSF52058">
    <property type="entry name" value="L domain-like"/>
    <property type="match status" value="1"/>
</dbReference>
<gene>
    <name evidence="5" type="ORF">CJ030_MR8G002083</name>
</gene>
<sequence length="1127" mass="128424">MEVVGSIAAQIAGYMVEPVRQWLCYSFHYGSNMENMKSREDKLQRARDTMQHPIDEAKRNGEEIETAINNWLTEVDKIAELAKEVRVKSEEAKTRSCNGRCLNLKLRHQLSQKAKKIAKQIEVLENCRFNKVSYRSNPQEIVPIRYGDYMDFESRMLAVKGIVEAVGEANINVIGIWGMPCVGKTTLVREVAREAKEQKLIDEVALADVTQSPEVGRIQGEIADMLDLKLDAETLRERAIQLWERLTTKDKNVLVILDDIWEKINLEAIGIPCGGCKIVLISRNHDLFSCEMGTQKNFVLDVLPEEEEWSLFEKTIVELSYGHLESQEVQYFFLHCALMGYGIDNLDLLKYCYGLGLFRGIKSLDAARNRVYSLAGNLKDSGLLKDCPHTCELYHMHDLVRDVARSIASKNHMFVVMDDYGLKEMLDVDALKRCKCALGDISLIGNLKNLVILSLSHWDISELPREIGFLTRLRLLDLEGCSKLEVIPPNVLSSLVELEDLYIGSSFVEWEAEGLNNERTNASLSELKQLSQKLTTLEIHIQEASILPKDLLFLKLERFKVFVGDVWEWSDKHETARTLKLKLNTSFHLEVGIKMLLQRTEALYVDELKGVKSVLDEVDKEGFQQLKHLHIQNNAEIKHIISSRISVTAFPALGTFVLKNMINLEEICLVQLSLRSFRNLRVVKVGKCQKLKSVFSSSIAMGLCLLEELEVREYSIMGAIAMEKDQDGMEDHEDMKLFPPLKRLVLEHLPMLMGFVVFPNLERLKLSSVDVEETQYNQHSARIGCRLTNLQVMSRFQNLSFLEVEGSGNTVHLLSFPTARVMMHLKHLHIIECKGLEEVLVAEELGVEGRPNLFPRPECLFLKDLPILKRFYEGSNIEFSCLKTLRLEHCPNLKTFITKPVSSSLMGSKEPNEMNPEEGSHAFMQPLFNEELSSMDVEETQYNEHGARIGCRLTNLQAMSWFQNLSFLEVEGSGNTKHLLSFSTAKAMVYLKHLHILECKCLEEVLVSKELGEGRPNFFPQLECLFLKNLPILKRFYEGSNIEFPSLKKLQLKNCPKLKTFITKSVSSCLTGNKEPNEMNAKEGSNAVMQPLFNEEIGFPSLERLRIALLDDLKIIWENQVAADSVR</sequence>
<dbReference type="PANTHER" id="PTHR33463">
    <property type="entry name" value="NB-ARC DOMAIN-CONTAINING PROTEIN-RELATED"/>
    <property type="match status" value="1"/>
</dbReference>
<feature type="domain" description="Disease resistance protein At4g27190-like leucine-rich repeats" evidence="4">
    <location>
        <begin position="587"/>
        <end position="713"/>
    </location>
</feature>
<dbReference type="OrthoDB" id="1747797at2759"/>
<evidence type="ECO:0000256" key="2">
    <source>
        <dbReference type="ARBA" id="ARBA00022821"/>
    </source>
</evidence>
<dbReference type="SUPFAM" id="SSF52047">
    <property type="entry name" value="RNI-like"/>
    <property type="match status" value="1"/>
</dbReference>
<reference evidence="5 6" key="1">
    <citation type="journal article" date="2019" name="Plant Biotechnol. J.">
        <title>The red bayberry genome and genetic basis of sex determination.</title>
        <authorList>
            <person name="Jia H.M."/>
            <person name="Jia H.J."/>
            <person name="Cai Q.L."/>
            <person name="Wang Y."/>
            <person name="Zhao H.B."/>
            <person name="Yang W.F."/>
            <person name="Wang G.Y."/>
            <person name="Li Y.H."/>
            <person name="Zhan D.L."/>
            <person name="Shen Y.T."/>
            <person name="Niu Q.F."/>
            <person name="Chang L."/>
            <person name="Qiu J."/>
            <person name="Zhao L."/>
            <person name="Xie H.B."/>
            <person name="Fu W.Y."/>
            <person name="Jin J."/>
            <person name="Li X.W."/>
            <person name="Jiao Y."/>
            <person name="Zhou C.C."/>
            <person name="Tu T."/>
            <person name="Chai C.Y."/>
            <person name="Gao J.L."/>
            <person name="Fan L.J."/>
            <person name="van de Weg E."/>
            <person name="Wang J.Y."/>
            <person name="Gao Z.S."/>
        </authorList>
    </citation>
    <scope>NUCLEOTIDE SEQUENCE [LARGE SCALE GENOMIC DNA]</scope>
    <source>
        <tissue evidence="5">Leaves</tissue>
    </source>
</reference>
<accession>A0A6A1URI1</accession>
<dbReference type="Proteomes" id="UP000516437">
    <property type="component" value="Chromosome 8"/>
</dbReference>
<name>A0A6A1URI1_9ROSI</name>
<dbReference type="Pfam" id="PF00931">
    <property type="entry name" value="NB-ARC"/>
    <property type="match status" value="1"/>
</dbReference>
<proteinExistence type="inferred from homology"/>
<dbReference type="SUPFAM" id="SSF52540">
    <property type="entry name" value="P-loop containing nucleoside triphosphate hydrolases"/>
    <property type="match status" value="1"/>
</dbReference>